<evidence type="ECO:0000313" key="3">
    <source>
        <dbReference type="Proteomes" id="UP000314294"/>
    </source>
</evidence>
<dbReference type="EMBL" id="SRLO01000030">
    <property type="protein sequence ID" value="TNN83997.1"/>
    <property type="molecule type" value="Genomic_DNA"/>
</dbReference>
<name>A0A4Z2J1U9_9TELE</name>
<keyword evidence="3" id="KW-1185">Reference proteome</keyword>
<protein>
    <submittedName>
        <fullName evidence="2">Uncharacterized protein</fullName>
    </submittedName>
</protein>
<evidence type="ECO:0000313" key="2">
    <source>
        <dbReference type="EMBL" id="TNN83997.1"/>
    </source>
</evidence>
<proteinExistence type="predicted"/>
<dbReference type="AlphaFoldDB" id="A0A4Z2J1U9"/>
<feature type="region of interest" description="Disordered" evidence="1">
    <location>
        <begin position="57"/>
        <end position="83"/>
    </location>
</feature>
<accession>A0A4Z2J1U9</accession>
<comment type="caution">
    <text evidence="2">The sequence shown here is derived from an EMBL/GenBank/DDBJ whole genome shotgun (WGS) entry which is preliminary data.</text>
</comment>
<reference evidence="2 3" key="1">
    <citation type="submission" date="2019-03" db="EMBL/GenBank/DDBJ databases">
        <title>First draft genome of Liparis tanakae, snailfish: a comprehensive survey of snailfish specific genes.</title>
        <authorList>
            <person name="Kim W."/>
            <person name="Song I."/>
            <person name="Jeong J.-H."/>
            <person name="Kim D."/>
            <person name="Kim S."/>
            <person name="Ryu S."/>
            <person name="Song J.Y."/>
            <person name="Lee S.K."/>
        </authorList>
    </citation>
    <scope>NUCLEOTIDE SEQUENCE [LARGE SCALE GENOMIC DNA]</scope>
    <source>
        <tissue evidence="2">Muscle</tissue>
    </source>
</reference>
<organism evidence="2 3">
    <name type="scientific">Liparis tanakae</name>
    <name type="common">Tanaka's snailfish</name>
    <dbReference type="NCBI Taxonomy" id="230148"/>
    <lineage>
        <taxon>Eukaryota</taxon>
        <taxon>Metazoa</taxon>
        <taxon>Chordata</taxon>
        <taxon>Craniata</taxon>
        <taxon>Vertebrata</taxon>
        <taxon>Euteleostomi</taxon>
        <taxon>Actinopterygii</taxon>
        <taxon>Neopterygii</taxon>
        <taxon>Teleostei</taxon>
        <taxon>Neoteleostei</taxon>
        <taxon>Acanthomorphata</taxon>
        <taxon>Eupercaria</taxon>
        <taxon>Perciformes</taxon>
        <taxon>Cottioidei</taxon>
        <taxon>Cottales</taxon>
        <taxon>Liparidae</taxon>
        <taxon>Liparis</taxon>
    </lineage>
</organism>
<feature type="compositionally biased region" description="Acidic residues" evidence="1">
    <location>
        <begin position="58"/>
        <end position="83"/>
    </location>
</feature>
<dbReference type="Proteomes" id="UP000314294">
    <property type="component" value="Unassembled WGS sequence"/>
</dbReference>
<evidence type="ECO:0000256" key="1">
    <source>
        <dbReference type="SAM" id="MobiDB-lite"/>
    </source>
</evidence>
<gene>
    <name evidence="2" type="ORF">EYF80_005868</name>
</gene>
<sequence>MMVVSHQTDVLLVRRAKQKNLDRQNRTNASRTPHHIRHSFLSMSYRHMSLTMKVTEENVSEIEDEEEVPDYEASSSDENESQC</sequence>